<proteinExistence type="predicted"/>
<organism evidence="2 3">
    <name type="scientific">Eruca vesicaria subsp. sativa</name>
    <name type="common">Garden rocket</name>
    <name type="synonym">Eruca sativa</name>
    <dbReference type="NCBI Taxonomy" id="29727"/>
    <lineage>
        <taxon>Eukaryota</taxon>
        <taxon>Viridiplantae</taxon>
        <taxon>Streptophyta</taxon>
        <taxon>Embryophyta</taxon>
        <taxon>Tracheophyta</taxon>
        <taxon>Spermatophyta</taxon>
        <taxon>Magnoliopsida</taxon>
        <taxon>eudicotyledons</taxon>
        <taxon>Gunneridae</taxon>
        <taxon>Pentapetalae</taxon>
        <taxon>rosids</taxon>
        <taxon>malvids</taxon>
        <taxon>Brassicales</taxon>
        <taxon>Brassicaceae</taxon>
        <taxon>Brassiceae</taxon>
        <taxon>Eruca</taxon>
    </lineage>
</organism>
<feature type="compositionally biased region" description="Polar residues" evidence="1">
    <location>
        <begin position="41"/>
        <end position="51"/>
    </location>
</feature>
<reference evidence="2 3" key="1">
    <citation type="submission" date="2022-03" db="EMBL/GenBank/DDBJ databases">
        <authorList>
            <person name="Macdonald S."/>
            <person name="Ahmed S."/>
            <person name="Newling K."/>
        </authorList>
    </citation>
    <scope>NUCLEOTIDE SEQUENCE [LARGE SCALE GENOMIC DNA]</scope>
</reference>
<feature type="region of interest" description="Disordered" evidence="1">
    <location>
        <begin position="17"/>
        <end position="64"/>
    </location>
</feature>
<dbReference type="AlphaFoldDB" id="A0ABC8M221"/>
<comment type="caution">
    <text evidence="2">The sequence shown here is derived from an EMBL/GenBank/DDBJ whole genome shotgun (WGS) entry which is preliminary data.</text>
</comment>
<evidence type="ECO:0000256" key="1">
    <source>
        <dbReference type="SAM" id="MobiDB-lite"/>
    </source>
</evidence>
<dbReference type="Proteomes" id="UP001642260">
    <property type="component" value="Unassembled WGS sequence"/>
</dbReference>
<feature type="compositionally biased region" description="Basic and acidic residues" evidence="1">
    <location>
        <begin position="23"/>
        <end position="36"/>
    </location>
</feature>
<name>A0ABC8M221_ERUVS</name>
<sequence length="64" mass="7197">MIRVQNFAIRFVKPSRHSRNCGTKRDQKVSEEHGNIDPETSILTTGESNSPKFEGGVPVPEKRC</sequence>
<keyword evidence="3" id="KW-1185">Reference proteome</keyword>
<dbReference type="EMBL" id="CAKOAT010886264">
    <property type="protein sequence ID" value="CAH8390280.1"/>
    <property type="molecule type" value="Genomic_DNA"/>
</dbReference>
<evidence type="ECO:0000313" key="3">
    <source>
        <dbReference type="Proteomes" id="UP001642260"/>
    </source>
</evidence>
<gene>
    <name evidence="2" type="ORF">ERUC_LOCUS42763</name>
</gene>
<evidence type="ECO:0000313" key="2">
    <source>
        <dbReference type="EMBL" id="CAH8390280.1"/>
    </source>
</evidence>
<accession>A0ABC8M221</accession>
<protein>
    <submittedName>
        <fullName evidence="2">Uncharacterized protein</fullName>
    </submittedName>
</protein>